<feature type="transmembrane region" description="Helical" evidence="7">
    <location>
        <begin position="574"/>
        <end position="593"/>
    </location>
</feature>
<protein>
    <recommendedName>
        <fullName evidence="8">ABC3 transporter permease C-terminal domain-containing protein</fullName>
    </recommendedName>
</protein>
<feature type="transmembrane region" description="Helical" evidence="7">
    <location>
        <begin position="1996"/>
        <end position="2018"/>
    </location>
</feature>
<dbReference type="RefSeq" id="WP_126581188.1">
    <property type="nucleotide sequence ID" value="NZ_BIFR01000001.1"/>
</dbReference>
<reference evidence="10" key="1">
    <citation type="submission" date="2018-12" db="EMBL/GenBank/DDBJ databases">
        <title>Tengunoibacter tsumagoiensis gen. nov., sp. nov., Dictyobacter kobayashii sp. nov., D. alpinus sp. nov., and D. joshuensis sp. nov. and description of Dictyobacteraceae fam. nov. within the order Ktedonobacterales isolated from Tengu-no-mugimeshi.</title>
        <authorList>
            <person name="Wang C.M."/>
            <person name="Zheng Y."/>
            <person name="Sakai Y."/>
            <person name="Toyoda A."/>
            <person name="Minakuchi Y."/>
            <person name="Abe K."/>
            <person name="Yokota A."/>
            <person name="Yabe S."/>
        </authorList>
    </citation>
    <scope>NUCLEOTIDE SEQUENCE [LARGE SCALE GENOMIC DNA]</scope>
    <source>
        <strain evidence="10">Uno3</strain>
    </source>
</reference>
<evidence type="ECO:0000313" key="10">
    <source>
        <dbReference type="Proteomes" id="UP000287352"/>
    </source>
</evidence>
<feature type="transmembrane region" description="Helical" evidence="7">
    <location>
        <begin position="1049"/>
        <end position="1072"/>
    </location>
</feature>
<dbReference type="PANTHER" id="PTHR30572:SF4">
    <property type="entry name" value="ABC TRANSPORTER PERMEASE YTRF"/>
    <property type="match status" value="1"/>
</dbReference>
<feature type="transmembrane region" description="Helical" evidence="7">
    <location>
        <begin position="1529"/>
        <end position="1551"/>
    </location>
</feature>
<evidence type="ECO:0000256" key="7">
    <source>
        <dbReference type="SAM" id="Phobius"/>
    </source>
</evidence>
<feature type="transmembrane region" description="Helical" evidence="7">
    <location>
        <begin position="1489"/>
        <end position="1509"/>
    </location>
</feature>
<keyword evidence="5 7" id="KW-0472">Membrane</keyword>
<evidence type="ECO:0000256" key="2">
    <source>
        <dbReference type="ARBA" id="ARBA00022475"/>
    </source>
</evidence>
<organism evidence="9 10">
    <name type="scientific">Tengunoibacter tsumagoiensis</name>
    <dbReference type="NCBI Taxonomy" id="2014871"/>
    <lineage>
        <taxon>Bacteria</taxon>
        <taxon>Bacillati</taxon>
        <taxon>Chloroflexota</taxon>
        <taxon>Ktedonobacteria</taxon>
        <taxon>Ktedonobacterales</taxon>
        <taxon>Dictyobacteraceae</taxon>
        <taxon>Tengunoibacter</taxon>
    </lineage>
</organism>
<accession>A0A402A3T1</accession>
<feature type="domain" description="ABC3 transporter permease C-terminal" evidence="8">
    <location>
        <begin position="850"/>
        <end position="984"/>
    </location>
</feature>
<keyword evidence="3 7" id="KW-0812">Transmembrane</keyword>
<feature type="transmembrane region" description="Helical" evidence="7">
    <location>
        <begin position="1444"/>
        <end position="1465"/>
    </location>
</feature>
<feature type="transmembrane region" description="Helical" evidence="7">
    <location>
        <begin position="838"/>
        <end position="862"/>
    </location>
</feature>
<dbReference type="EMBL" id="BIFR01000001">
    <property type="protein sequence ID" value="GCE13685.1"/>
    <property type="molecule type" value="Genomic_DNA"/>
</dbReference>
<evidence type="ECO:0000256" key="1">
    <source>
        <dbReference type="ARBA" id="ARBA00004651"/>
    </source>
</evidence>
<feature type="domain" description="ABC3 transporter permease C-terminal" evidence="8">
    <location>
        <begin position="1881"/>
        <end position="2025"/>
    </location>
</feature>
<keyword evidence="10" id="KW-1185">Reference proteome</keyword>
<dbReference type="InterPro" id="IPR050250">
    <property type="entry name" value="Macrolide_Exporter_MacB"/>
</dbReference>
<feature type="transmembrane region" description="Helical" evidence="7">
    <location>
        <begin position="440"/>
        <end position="459"/>
    </location>
</feature>
<evidence type="ECO:0000256" key="4">
    <source>
        <dbReference type="ARBA" id="ARBA00022989"/>
    </source>
</evidence>
<keyword evidence="2" id="KW-1003">Cell membrane</keyword>
<feature type="transmembrane region" description="Helical" evidence="7">
    <location>
        <begin position="381"/>
        <end position="404"/>
    </location>
</feature>
<feature type="transmembrane region" description="Helical" evidence="7">
    <location>
        <begin position="1387"/>
        <end position="1414"/>
    </location>
</feature>
<name>A0A402A3T1_9CHLR</name>
<comment type="subcellular location">
    <subcellularLocation>
        <location evidence="1">Cell membrane</location>
        <topology evidence="1">Multi-pass membrane protein</topology>
    </subcellularLocation>
</comment>
<evidence type="ECO:0000256" key="3">
    <source>
        <dbReference type="ARBA" id="ARBA00022692"/>
    </source>
</evidence>
<keyword evidence="4 7" id="KW-1133">Transmembrane helix</keyword>
<feature type="transmembrane region" description="Helical" evidence="7">
    <location>
        <begin position="480"/>
        <end position="500"/>
    </location>
</feature>
<feature type="transmembrane region" description="Helical" evidence="7">
    <location>
        <begin position="34"/>
        <end position="55"/>
    </location>
</feature>
<feature type="transmembrane region" description="Helical" evidence="7">
    <location>
        <begin position="1343"/>
        <end position="1366"/>
    </location>
</feature>
<feature type="transmembrane region" description="Helical" evidence="7">
    <location>
        <begin position="512"/>
        <end position="535"/>
    </location>
</feature>
<comment type="similarity">
    <text evidence="6">Belongs to the ABC-4 integral membrane protein family.</text>
</comment>
<dbReference type="Proteomes" id="UP000287352">
    <property type="component" value="Unassembled WGS sequence"/>
</dbReference>
<feature type="transmembrane region" description="Helical" evidence="7">
    <location>
        <begin position="1872"/>
        <end position="1893"/>
    </location>
</feature>
<evidence type="ECO:0000256" key="6">
    <source>
        <dbReference type="ARBA" id="ARBA00038076"/>
    </source>
</evidence>
<sequence length="2036" mass="222201">METVRTRQTRKRGTSPLAASMTLALWQIRHVWRLFLLITIGALVAIVLVCTLPLFSEVTKTAGLRNTFNNSNILLDSSVQAETEIPSKQAITQATQKLTAGFQTIADPSYFAGTPERYFHSNSGLTIYQNGTPLPRNVMQLHGFDFTHIDAHLKLREGRLPQPDSQGLEIALTSDNANMLNVHPGAILSIQTTPIAGSQPLTIPLIIVGIYDVNSEFDVFWHGVSFASTTDSLTNITANNALVANDDLLNTLDSVQKSHPDQHTAFTLSLSWYYPLHVNAIVSANTAAFQEQLHAISATLPDQVTQTPFVNNVSINNNGLLAVLQDALDQNSTSQISVVLLTLLMLGLSLFFLTVMTELLVNRQAEAIVLSSSRGASFFQIVLTFVVQSLLIALLALVISPLLLRPLALGLLQQFLPSSDLGALNALPDNPWHVIMAVRWYLFSSVGVAILTMVLAVWGTLRRSTLGRSNAQHRPFWQRFYLDLGLLLLGGLVYGFYSYLATTGTIDAQRQVLFAGPTMLVAATIWTLGGTLLYLRCFPILLQWGARLASRGRGVVPLLSLVIMARSPRQTMRTALLLVFTITFALFSLVLLATQAQREYDLSDYRVGADFSGELSTQGDLLPAQQVANYRKIPGVISGSFGANGYLNASHSIEVLAVESESYASSVIWSQEDAHQNSQTYQQFMQQLIAKREIFTNANSNANASDLASLAMPTIVDTTTKNLLHLSIGKPFLLDTGSGKMQFVAIGEVNHIPALNDLAPLDSTGTPGMIVDYASYTQTYPKIAHTADADLSRHFVWLHTQQDTTTLTTIRHTLSSTLVDGHVIDRQALLSSLQHDPLYLNLVCALALGIGLSVLLALLGNITSSWLNVRNRLRSLAVLRAFGTPPGQLAALLGWEQGLVYLMAIVLGVLFGSFFTALTLSSLIFSGIATNGGLSSSASESIFLLQSVPPLHVVVPNSLLIALGALLLLCLLVLAITMYTISRPSLAQTLRLGEDYQEEVPLFVARPDEKKEANTQKNTPSKRRSISFAFPSLTPGMITRTLAPLRQSWIPLFLTGSGICIAVLLACLLPLYSQVAATASLQDVFKQPGNQAVTVSTGRGTQSATQLSKQLKDIRQQLDPVFLKQYATYFKTQPQLIIENTDIVPGQTASQQSSSNLYFYGLQRETLASHTTLLQGQLPHSAAMLQVLLTPEAATFLGVHVGDTLPIQPGSPFPVQVVGLFQPQSPSDPFLQSSFLTIQNAQKHKGLVTALVANEDFIAATEAFMQTQPADSYHLDGSFTWSYPIASGQLNSNQLESFQSALSTLQGYWGRSYIDSFSLGSSSVPLEALTQFQSGVQVANIPLVTMGALIFMLLLVFLSFMVELLVERENATMAILRSRGATRRQIFPAFLSRLIIITGLGFLLGIALAIPAVYLLTHLTLVSTDQTALDVIFAQPLQALWQQALYPLGCLAITFATVLLALYLATGNDLLSFRREQARSTSRPIWQRFYLDVVGIMVALLAYGFSIYLTNAGILNPQVNVVVRSPLVLVETICLILAGTFLFLRIFPWLLRVGTSLATRNNNASPLLALAQMSRSPRQSLRILLLLVFTVTFVVFVTIFTASQNQHITDVASYWTGADFSGPLAVTQAPTLTPTGQSDYIHVRGVTSATTGYLTTITDTTTAQETQLVAIEPESFLKTVSWPEITTAAQKQTLIESLTNQRTQLQHSLTQQSASPYAPPVTYSLPAIVDEQTWNALQLSPGKSFVIHNFFGDLFLVAQSKVSHIPSLHNTTQVLDNSDTSVSNGVLVDYQSYSIAYNYELQRLALSPRYGPFVQRVPQLAPNYAWINSRNDSQSLSSVRQALSSSTLRLSEIYDRRTTAETLQHDPLNRNLVGILALGALLPLLLTWIACLLSSWNTARQRRLQFGILRALGSTPTQLARVVGWEQTILYGTSLILGTLFGLLTSLLTLPSLVLTSSIPSDYIPGASGNFFSNESSHQTLDLFSFQNTPPVHTVVPLNLVLVLGTLLILALLIVGLLTSSISRLKLATALRLNED</sequence>
<gene>
    <name evidence="9" type="ORF">KTT_35440</name>
</gene>
<proteinExistence type="inferred from homology"/>
<dbReference type="Pfam" id="PF02687">
    <property type="entry name" value="FtsX"/>
    <property type="match status" value="3"/>
</dbReference>
<feature type="transmembrane region" description="Helical" evidence="7">
    <location>
        <begin position="899"/>
        <end position="925"/>
    </location>
</feature>
<comment type="caution">
    <text evidence="9">The sequence shown here is derived from an EMBL/GenBank/DDBJ whole genome shotgun (WGS) entry which is preliminary data.</text>
</comment>
<dbReference type="GO" id="GO:0022857">
    <property type="term" value="F:transmembrane transporter activity"/>
    <property type="evidence" value="ECO:0007669"/>
    <property type="project" value="TreeGrafter"/>
</dbReference>
<feature type="domain" description="ABC3 transporter permease C-terminal" evidence="8">
    <location>
        <begin position="1346"/>
        <end position="1465"/>
    </location>
</feature>
<feature type="transmembrane region" description="Helical" evidence="7">
    <location>
        <begin position="1929"/>
        <end position="1950"/>
    </location>
</feature>
<evidence type="ECO:0000313" key="9">
    <source>
        <dbReference type="EMBL" id="GCE13685.1"/>
    </source>
</evidence>
<feature type="transmembrane region" description="Helical" evidence="7">
    <location>
        <begin position="338"/>
        <end position="361"/>
    </location>
</feature>
<feature type="transmembrane region" description="Helical" evidence="7">
    <location>
        <begin position="959"/>
        <end position="981"/>
    </location>
</feature>
<dbReference type="PANTHER" id="PTHR30572">
    <property type="entry name" value="MEMBRANE COMPONENT OF TRANSPORTER-RELATED"/>
    <property type="match status" value="1"/>
</dbReference>
<evidence type="ECO:0000256" key="5">
    <source>
        <dbReference type="ARBA" id="ARBA00023136"/>
    </source>
</evidence>
<dbReference type="InterPro" id="IPR003838">
    <property type="entry name" value="ABC3_permease_C"/>
</dbReference>
<dbReference type="GO" id="GO:0005886">
    <property type="term" value="C:plasma membrane"/>
    <property type="evidence" value="ECO:0007669"/>
    <property type="project" value="UniProtKB-SubCell"/>
</dbReference>
<dbReference type="OrthoDB" id="135040at2"/>
<feature type="transmembrane region" description="Helical" evidence="7">
    <location>
        <begin position="1583"/>
        <end position="1602"/>
    </location>
</feature>
<evidence type="ECO:0000259" key="8">
    <source>
        <dbReference type="Pfam" id="PF02687"/>
    </source>
</evidence>